<feature type="transmembrane region" description="Helical" evidence="7">
    <location>
        <begin position="49"/>
        <end position="82"/>
    </location>
</feature>
<gene>
    <name evidence="8" type="ordered locus">Ilyop_2389</name>
</gene>
<evidence type="ECO:0000256" key="1">
    <source>
        <dbReference type="ARBA" id="ARBA00004141"/>
    </source>
</evidence>
<evidence type="ECO:0000256" key="5">
    <source>
        <dbReference type="ARBA" id="ARBA00023136"/>
    </source>
</evidence>
<keyword evidence="8" id="KW-0614">Plasmid</keyword>
<comment type="similarity">
    <text evidence="2 6">Belongs to the ABC-3 integral membrane protein family.</text>
</comment>
<sequence>MIINEITEALSFSFIQRAILSGIFISLSCSFLGPFLVLKNLSLIGDGLAHVAFATVALGIMLSLSPILVSVPLVIMASFLILKLNEKANIDGDAAIGLVSSLAVSLGVLIASLSKGFNVDLFSFLFGNILIITKGEIIMSGILCVTVVAGVILFYPDLFTITYDEEFAVSQGLNVRLLNQLLIILTSVTIALGIRIVGTMLISSLIVFPAVTALQVAKGFKSTLAFSALFSSTSVILGIFTSYILDIPTGATIVIINSIYFISAFVFKKIILKS</sequence>
<dbReference type="GO" id="GO:0043190">
    <property type="term" value="C:ATP-binding cassette (ABC) transporter complex"/>
    <property type="evidence" value="ECO:0007669"/>
    <property type="project" value="InterPro"/>
</dbReference>
<evidence type="ECO:0000256" key="6">
    <source>
        <dbReference type="RuleBase" id="RU003943"/>
    </source>
</evidence>
<comment type="subcellular location">
    <subcellularLocation>
        <location evidence="6">Cell membrane</location>
        <topology evidence="6">Multi-pass membrane protein</topology>
    </subcellularLocation>
    <subcellularLocation>
        <location evidence="1">Membrane</location>
        <topology evidence="1">Multi-pass membrane protein</topology>
    </subcellularLocation>
</comment>
<feature type="transmembrane region" description="Helical" evidence="7">
    <location>
        <begin position="137"/>
        <end position="156"/>
    </location>
</feature>
<feature type="transmembrane region" description="Helical" evidence="7">
    <location>
        <begin position="177"/>
        <end position="194"/>
    </location>
</feature>
<keyword evidence="5 7" id="KW-0472">Membrane</keyword>
<feature type="transmembrane region" description="Helical" evidence="7">
    <location>
        <begin position="94"/>
        <end position="117"/>
    </location>
</feature>
<evidence type="ECO:0000256" key="7">
    <source>
        <dbReference type="SAM" id="Phobius"/>
    </source>
</evidence>
<dbReference type="Proteomes" id="UP000006875">
    <property type="component" value="Plasmid pILYOP01"/>
</dbReference>
<dbReference type="PANTHER" id="PTHR30477">
    <property type="entry name" value="ABC-TRANSPORTER METAL-BINDING PROTEIN"/>
    <property type="match status" value="1"/>
</dbReference>
<dbReference type="SUPFAM" id="SSF81345">
    <property type="entry name" value="ABC transporter involved in vitamin B12 uptake, BtuC"/>
    <property type="match status" value="1"/>
</dbReference>
<proteinExistence type="inferred from homology"/>
<geneLocation type="plasmid" evidence="8 9">
    <name>pILYOP01</name>
</geneLocation>
<dbReference type="InterPro" id="IPR037294">
    <property type="entry name" value="ABC_BtuC-like"/>
</dbReference>
<dbReference type="GO" id="GO:0010043">
    <property type="term" value="P:response to zinc ion"/>
    <property type="evidence" value="ECO:0007669"/>
    <property type="project" value="TreeGrafter"/>
</dbReference>
<evidence type="ECO:0000256" key="2">
    <source>
        <dbReference type="ARBA" id="ARBA00008034"/>
    </source>
</evidence>
<protein>
    <submittedName>
        <fullName evidence="8">ABC-3 protein</fullName>
    </submittedName>
</protein>
<dbReference type="EMBL" id="CP002282">
    <property type="protein sequence ID" value="ADO84149.1"/>
    <property type="molecule type" value="Genomic_DNA"/>
</dbReference>
<dbReference type="GO" id="GO:0055085">
    <property type="term" value="P:transmembrane transport"/>
    <property type="evidence" value="ECO:0007669"/>
    <property type="project" value="InterPro"/>
</dbReference>
<dbReference type="RefSeq" id="WP_013388808.1">
    <property type="nucleotide sequence ID" value="NC_014633.1"/>
</dbReference>
<evidence type="ECO:0000256" key="3">
    <source>
        <dbReference type="ARBA" id="ARBA00022692"/>
    </source>
</evidence>
<evidence type="ECO:0000256" key="4">
    <source>
        <dbReference type="ARBA" id="ARBA00022989"/>
    </source>
</evidence>
<evidence type="ECO:0000313" key="8">
    <source>
        <dbReference type="EMBL" id="ADO84149.1"/>
    </source>
</evidence>
<keyword evidence="3 6" id="KW-0812">Transmembrane</keyword>
<dbReference type="Gene3D" id="1.10.3470.10">
    <property type="entry name" value="ABC transporter involved in vitamin B12 uptake, BtuC"/>
    <property type="match status" value="1"/>
</dbReference>
<dbReference type="HOGENOM" id="CLU_028808_3_1_0"/>
<dbReference type="InterPro" id="IPR001626">
    <property type="entry name" value="ABC_TroCD"/>
</dbReference>
<name>E3HDG3_ILYPC</name>
<keyword evidence="4 7" id="KW-1133">Transmembrane helix</keyword>
<keyword evidence="9" id="KW-1185">Reference proteome</keyword>
<reference evidence="8 9" key="1">
    <citation type="journal article" date="2010" name="Stand. Genomic Sci.">
        <title>Complete genome sequence of Ilyobacter polytropus type strain (CuHbu1).</title>
        <authorList>
            <person name="Sikorski J."/>
            <person name="Chertkov O."/>
            <person name="Lapidus A."/>
            <person name="Nolan M."/>
            <person name="Lucas S."/>
            <person name="Del Rio T.G."/>
            <person name="Tice H."/>
            <person name="Cheng J.F."/>
            <person name="Tapia R."/>
            <person name="Han C."/>
            <person name="Goodwin L."/>
            <person name="Pitluck S."/>
            <person name="Liolios K."/>
            <person name="Ivanova N."/>
            <person name="Mavromatis K."/>
            <person name="Mikhailova N."/>
            <person name="Pati A."/>
            <person name="Chen A."/>
            <person name="Palaniappan K."/>
            <person name="Land M."/>
            <person name="Hauser L."/>
            <person name="Chang Y.J."/>
            <person name="Jeffries C.D."/>
            <person name="Brambilla E."/>
            <person name="Yasawong M."/>
            <person name="Rohde M."/>
            <person name="Pukall R."/>
            <person name="Spring S."/>
            <person name="Goker M."/>
            <person name="Woyke T."/>
            <person name="Bristow J."/>
            <person name="Eisen J.A."/>
            <person name="Markowitz V."/>
            <person name="Hugenholtz P."/>
            <person name="Kyrpides N.C."/>
            <person name="Klenk H.P."/>
        </authorList>
    </citation>
    <scope>NUCLEOTIDE SEQUENCE [LARGE SCALE GENOMIC DNA]</scope>
    <source>
        <strain evidence="9">ATCC 51220 / DSM 2926 / LMG 16218 / CuHBu1</strain>
        <plasmid evidence="9">pILYOP01</plasmid>
    </source>
</reference>
<feature type="transmembrane region" description="Helical" evidence="7">
    <location>
        <begin position="200"/>
        <end position="217"/>
    </location>
</feature>
<evidence type="ECO:0000313" key="9">
    <source>
        <dbReference type="Proteomes" id="UP000006875"/>
    </source>
</evidence>
<feature type="transmembrane region" description="Helical" evidence="7">
    <location>
        <begin position="18"/>
        <end position="37"/>
    </location>
</feature>
<dbReference type="AlphaFoldDB" id="E3HDG3"/>
<organism evidence="8 9">
    <name type="scientific">Ilyobacter polytropus (strain ATCC 51220 / DSM 2926 / LMG 16218 / CuHBu1)</name>
    <dbReference type="NCBI Taxonomy" id="572544"/>
    <lineage>
        <taxon>Bacteria</taxon>
        <taxon>Fusobacteriati</taxon>
        <taxon>Fusobacteriota</taxon>
        <taxon>Fusobacteriia</taxon>
        <taxon>Fusobacteriales</taxon>
        <taxon>Fusobacteriaceae</taxon>
        <taxon>Ilyobacter</taxon>
    </lineage>
</organism>
<dbReference type="OrthoDB" id="9798540at2"/>
<dbReference type="Pfam" id="PF00950">
    <property type="entry name" value="ABC-3"/>
    <property type="match status" value="1"/>
</dbReference>
<feature type="transmembrane region" description="Helical" evidence="7">
    <location>
        <begin position="224"/>
        <end position="245"/>
    </location>
</feature>
<feature type="transmembrane region" description="Helical" evidence="7">
    <location>
        <begin position="251"/>
        <end position="271"/>
    </location>
</feature>
<dbReference type="KEGG" id="ipo:Ilyop_2389"/>
<dbReference type="PANTHER" id="PTHR30477:SF0">
    <property type="entry name" value="METAL TRANSPORT SYSTEM MEMBRANE PROTEIN TM_0125-RELATED"/>
    <property type="match status" value="1"/>
</dbReference>
<accession>E3HDG3</accession>
<keyword evidence="6" id="KW-0813">Transport</keyword>